<protein>
    <submittedName>
        <fullName evidence="2">Uncharacterized protein</fullName>
    </submittedName>
</protein>
<keyword evidence="3" id="KW-1185">Reference proteome</keyword>
<name>A0A7J5XRV4_DISMA</name>
<dbReference type="Proteomes" id="UP000518266">
    <property type="component" value="Unassembled WGS sequence"/>
</dbReference>
<sequence>MQRKGLIGIGRRPLFGGRKGDRASGEGGEQRESTVRREGERKAVCKGCCGSEIKSGNYLDQHDSSNTWTVPGAAEEIQSMLFTESTSTPTISSTPCSLAPQQSCESKMKRLMVVSQSQAMVTKVLPAYRDSQGPLAPLDL</sequence>
<comment type="caution">
    <text evidence="2">The sequence shown here is derived from an EMBL/GenBank/DDBJ whole genome shotgun (WGS) entry which is preliminary data.</text>
</comment>
<reference evidence="2 3" key="1">
    <citation type="submission" date="2020-03" db="EMBL/GenBank/DDBJ databases">
        <title>Dissostichus mawsoni Genome sequencing and assembly.</title>
        <authorList>
            <person name="Park H."/>
        </authorList>
    </citation>
    <scope>NUCLEOTIDE SEQUENCE [LARGE SCALE GENOMIC DNA]</scope>
    <source>
        <strain evidence="2">DM0001</strain>
        <tissue evidence="2">Muscle</tissue>
    </source>
</reference>
<organism evidence="2 3">
    <name type="scientific">Dissostichus mawsoni</name>
    <name type="common">Antarctic cod</name>
    <dbReference type="NCBI Taxonomy" id="36200"/>
    <lineage>
        <taxon>Eukaryota</taxon>
        <taxon>Metazoa</taxon>
        <taxon>Chordata</taxon>
        <taxon>Craniata</taxon>
        <taxon>Vertebrata</taxon>
        <taxon>Euteleostomi</taxon>
        <taxon>Actinopterygii</taxon>
        <taxon>Neopterygii</taxon>
        <taxon>Teleostei</taxon>
        <taxon>Neoteleostei</taxon>
        <taxon>Acanthomorphata</taxon>
        <taxon>Eupercaria</taxon>
        <taxon>Perciformes</taxon>
        <taxon>Notothenioidei</taxon>
        <taxon>Nototheniidae</taxon>
        <taxon>Dissostichus</taxon>
    </lineage>
</organism>
<evidence type="ECO:0000256" key="1">
    <source>
        <dbReference type="SAM" id="MobiDB-lite"/>
    </source>
</evidence>
<feature type="region of interest" description="Disordered" evidence="1">
    <location>
        <begin position="1"/>
        <end position="40"/>
    </location>
</feature>
<dbReference type="EMBL" id="JAAKFY010000021">
    <property type="protein sequence ID" value="KAF3839864.1"/>
    <property type="molecule type" value="Genomic_DNA"/>
</dbReference>
<feature type="non-terminal residue" evidence="2">
    <location>
        <position position="1"/>
    </location>
</feature>
<evidence type="ECO:0000313" key="2">
    <source>
        <dbReference type="EMBL" id="KAF3839864.1"/>
    </source>
</evidence>
<feature type="compositionally biased region" description="Basic and acidic residues" evidence="1">
    <location>
        <begin position="18"/>
        <end position="40"/>
    </location>
</feature>
<dbReference type="AlphaFoldDB" id="A0A7J5XRV4"/>
<gene>
    <name evidence="2" type="ORF">F7725_018581</name>
</gene>
<accession>A0A7J5XRV4</accession>
<proteinExistence type="predicted"/>
<evidence type="ECO:0000313" key="3">
    <source>
        <dbReference type="Proteomes" id="UP000518266"/>
    </source>
</evidence>